<dbReference type="PANTHER" id="PTHR46405">
    <property type="entry name" value="OS05G0141500 PROTEIN"/>
    <property type="match status" value="1"/>
</dbReference>
<name>A0A9N7NBW6_STRHE</name>
<accession>A0A9N7NBW6</accession>
<comment type="caution">
    <text evidence="2">The sequence shown here is derived from an EMBL/GenBank/DDBJ whole genome shotgun (WGS) entry which is preliminary data.</text>
</comment>
<organism evidence="2 3">
    <name type="scientific">Striga hermonthica</name>
    <name type="common">Purple witchweed</name>
    <name type="synonym">Buchnera hermonthica</name>
    <dbReference type="NCBI Taxonomy" id="68872"/>
    <lineage>
        <taxon>Eukaryota</taxon>
        <taxon>Viridiplantae</taxon>
        <taxon>Streptophyta</taxon>
        <taxon>Embryophyta</taxon>
        <taxon>Tracheophyta</taxon>
        <taxon>Spermatophyta</taxon>
        <taxon>Magnoliopsida</taxon>
        <taxon>eudicotyledons</taxon>
        <taxon>Gunneridae</taxon>
        <taxon>Pentapetalae</taxon>
        <taxon>asterids</taxon>
        <taxon>lamiids</taxon>
        <taxon>Lamiales</taxon>
        <taxon>Orobanchaceae</taxon>
        <taxon>Buchnereae</taxon>
        <taxon>Striga</taxon>
    </lineage>
</organism>
<evidence type="ECO:0000313" key="2">
    <source>
        <dbReference type="EMBL" id="CAA0827176.1"/>
    </source>
</evidence>
<evidence type="ECO:0000256" key="1">
    <source>
        <dbReference type="SAM" id="Coils"/>
    </source>
</evidence>
<dbReference type="AlphaFoldDB" id="A0A9N7NBW6"/>
<sequence>MLFSDFLDSRSTRSDEALQGNFDELKSQISDRVINDIRELQQKVKDRKEWAQRVVIEAATRVCKDHMELITLRMEKAKNEKIENKKIAYHVETSNGEAEKMQHEELKADTEAYKLCKFDSDRNIEEVTKRCQKGIEKLANAERKANVMRSQHEKEVSRKLQLEQELSQAEKEVEEAEEDRNNHVIQACSCVIHLSSLYHLGLTSSPTNCRLGPRDSSTFMITCRQN</sequence>
<keyword evidence="1" id="KW-0175">Coiled coil</keyword>
<dbReference type="InterPro" id="IPR046934">
    <property type="entry name" value="PIR2-like"/>
</dbReference>
<evidence type="ECO:0000313" key="3">
    <source>
        <dbReference type="Proteomes" id="UP001153555"/>
    </source>
</evidence>
<dbReference type="PANTHER" id="PTHR46405:SF3">
    <property type="entry name" value="RING_U-BOX SUPERFAMILY PROTEIN"/>
    <property type="match status" value="1"/>
</dbReference>
<keyword evidence="3" id="KW-1185">Reference proteome</keyword>
<proteinExistence type="predicted"/>
<gene>
    <name evidence="2" type="ORF">SHERM_22871</name>
</gene>
<reference evidence="2" key="1">
    <citation type="submission" date="2019-12" db="EMBL/GenBank/DDBJ databases">
        <authorList>
            <person name="Scholes J."/>
        </authorList>
    </citation>
    <scope>NUCLEOTIDE SEQUENCE</scope>
</reference>
<dbReference type="EMBL" id="CACSLK010027751">
    <property type="protein sequence ID" value="CAA0827176.1"/>
    <property type="molecule type" value="Genomic_DNA"/>
</dbReference>
<protein>
    <submittedName>
        <fullName evidence="2">Uncharacterized protein</fullName>
    </submittedName>
</protein>
<dbReference type="Proteomes" id="UP001153555">
    <property type="component" value="Unassembled WGS sequence"/>
</dbReference>
<feature type="coiled-coil region" evidence="1">
    <location>
        <begin position="124"/>
        <end position="186"/>
    </location>
</feature>